<dbReference type="SUPFAM" id="SSF51730">
    <property type="entry name" value="FAD-linked oxidoreductase"/>
    <property type="match status" value="1"/>
</dbReference>
<dbReference type="GO" id="GO:0009086">
    <property type="term" value="P:methionine biosynthetic process"/>
    <property type="evidence" value="ECO:0007669"/>
    <property type="project" value="TreeGrafter"/>
</dbReference>
<organism evidence="10 11">
    <name type="scientific">Tremblaya princeps</name>
    <dbReference type="NCBI Taxonomy" id="189385"/>
    <lineage>
        <taxon>Bacteria</taxon>
        <taxon>Pseudomonadati</taxon>
        <taxon>Pseudomonadota</taxon>
        <taxon>Betaproteobacteria</taxon>
        <taxon>Candidatus Tremblayella</taxon>
    </lineage>
</organism>
<dbReference type="Gene3D" id="3.20.20.220">
    <property type="match status" value="1"/>
</dbReference>
<evidence type="ECO:0000256" key="3">
    <source>
        <dbReference type="ARBA" id="ARBA00006743"/>
    </source>
</evidence>
<accession>A0A143WNB2</accession>
<dbReference type="Proteomes" id="UP000075242">
    <property type="component" value="Chromosome I"/>
</dbReference>
<dbReference type="InterPro" id="IPR003171">
    <property type="entry name" value="Mehydrof_redctse-like"/>
</dbReference>
<keyword evidence="6 9" id="KW-0560">Oxidoreductase</keyword>
<dbReference type="UniPathway" id="UPA00193"/>
<keyword evidence="4 9" id="KW-0285">Flavoprotein</keyword>
<proteinExistence type="inferred from homology"/>
<dbReference type="GO" id="GO:0005829">
    <property type="term" value="C:cytosol"/>
    <property type="evidence" value="ECO:0007669"/>
    <property type="project" value="TreeGrafter"/>
</dbReference>
<dbReference type="GO" id="GO:0035999">
    <property type="term" value="P:tetrahydrofolate interconversion"/>
    <property type="evidence" value="ECO:0007669"/>
    <property type="project" value="UniProtKB-UniPathway"/>
</dbReference>
<comment type="similarity">
    <text evidence="3 9">Belongs to the methylenetetrahydrofolate reductase family.</text>
</comment>
<evidence type="ECO:0000256" key="1">
    <source>
        <dbReference type="ARBA" id="ARBA00001974"/>
    </source>
</evidence>
<evidence type="ECO:0000256" key="5">
    <source>
        <dbReference type="ARBA" id="ARBA00022827"/>
    </source>
</evidence>
<evidence type="ECO:0000313" key="11">
    <source>
        <dbReference type="Proteomes" id="UP000075242"/>
    </source>
</evidence>
<dbReference type="Pfam" id="PF02219">
    <property type="entry name" value="MTHFR"/>
    <property type="match status" value="1"/>
</dbReference>
<evidence type="ECO:0000256" key="7">
    <source>
        <dbReference type="ARBA" id="ARBA00034478"/>
    </source>
</evidence>
<comment type="pathway">
    <text evidence="7">Amino-acid biosynthesis; L-methionine biosynthesis via de novo pathway.</text>
</comment>
<evidence type="ECO:0000256" key="2">
    <source>
        <dbReference type="ARBA" id="ARBA00004777"/>
    </source>
</evidence>
<evidence type="ECO:0000256" key="8">
    <source>
        <dbReference type="ARBA" id="ARBA00048628"/>
    </source>
</evidence>
<sequence length="273" mass="29922">MHGLSFEFFAPRSHAGSLRLLCAQQHLVRFAPKFVSVTRSASMGHRAHLDVVASTLRVFPSTAPHVLLCALPGDMSRELGAYARLGVRHLVLLMGDHRRTPVQKGAAELVSLVRRTYGDAFYIDVAAYPDGHPMSATVYDDVRSLARKVRCGANSAITQCFYNPDAYCRLQDELYRLGISVPVTPGIMPTLSHAYMSRFILPSGVDVPSWILKRLDALRDCSASVIDFGEDVARALCDSLAERGATDFHLYTLNDHQTVGRVCQHILGPASAG</sequence>
<dbReference type="PATRIC" id="fig|189385.8.peg.49"/>
<dbReference type="InterPro" id="IPR029041">
    <property type="entry name" value="FAD-linked_oxidoreductase-like"/>
</dbReference>
<name>A0A143WNB2_TREPR</name>
<dbReference type="EMBL" id="LN999011">
    <property type="protein sequence ID" value="CUX76676.1"/>
    <property type="molecule type" value="Genomic_DNA"/>
</dbReference>
<keyword evidence="5 9" id="KW-0274">FAD</keyword>
<dbReference type="CDD" id="cd00537">
    <property type="entry name" value="MTHFR"/>
    <property type="match status" value="1"/>
</dbReference>
<evidence type="ECO:0000256" key="6">
    <source>
        <dbReference type="ARBA" id="ARBA00023002"/>
    </source>
</evidence>
<dbReference type="PANTHER" id="PTHR45754">
    <property type="entry name" value="METHYLENETETRAHYDROFOLATE REDUCTASE"/>
    <property type="match status" value="1"/>
</dbReference>
<reference evidence="11" key="1">
    <citation type="submission" date="2016-01" db="EMBL/GenBank/DDBJ databases">
        <authorList>
            <person name="Husnik F."/>
        </authorList>
    </citation>
    <scope>NUCLEOTIDE SEQUENCE [LARGE SCALE GENOMIC DNA]</scope>
</reference>
<evidence type="ECO:0000256" key="9">
    <source>
        <dbReference type="RuleBase" id="RU003862"/>
    </source>
</evidence>
<dbReference type="PANTHER" id="PTHR45754:SF3">
    <property type="entry name" value="METHYLENETETRAHYDROFOLATE REDUCTASE (NADPH)"/>
    <property type="match status" value="1"/>
</dbReference>
<dbReference type="GO" id="GO:0071949">
    <property type="term" value="F:FAD binding"/>
    <property type="evidence" value="ECO:0007669"/>
    <property type="project" value="TreeGrafter"/>
</dbReference>
<dbReference type="GO" id="GO:0106312">
    <property type="term" value="F:methylenetetrahydrofolate reductase (NADH) activity"/>
    <property type="evidence" value="ECO:0007669"/>
    <property type="project" value="UniProtKB-EC"/>
</dbReference>
<evidence type="ECO:0000256" key="4">
    <source>
        <dbReference type="ARBA" id="ARBA00022630"/>
    </source>
</evidence>
<comment type="catalytic activity">
    <reaction evidence="8">
        <text>(6S)-5-methyl-5,6,7,8-tetrahydrofolate + NAD(+) = (6R)-5,10-methylene-5,6,7,8-tetrahydrofolate + NADH + H(+)</text>
        <dbReference type="Rhea" id="RHEA:19821"/>
        <dbReference type="ChEBI" id="CHEBI:15378"/>
        <dbReference type="ChEBI" id="CHEBI:15636"/>
        <dbReference type="ChEBI" id="CHEBI:18608"/>
        <dbReference type="ChEBI" id="CHEBI:57540"/>
        <dbReference type="ChEBI" id="CHEBI:57945"/>
        <dbReference type="EC" id="1.5.1.54"/>
    </reaction>
    <physiologicalReaction direction="right-to-left" evidence="8">
        <dbReference type="Rhea" id="RHEA:19823"/>
    </physiologicalReaction>
</comment>
<protein>
    <recommendedName>
        <fullName evidence="9">Methylenetetrahydrofolate reductase</fullName>
    </recommendedName>
</protein>
<comment type="pathway">
    <text evidence="2 9">One-carbon metabolism; tetrahydrofolate interconversion.</text>
</comment>
<evidence type="ECO:0000313" key="10">
    <source>
        <dbReference type="EMBL" id="CUX76676.1"/>
    </source>
</evidence>
<comment type="cofactor">
    <cofactor evidence="1 9">
        <name>FAD</name>
        <dbReference type="ChEBI" id="CHEBI:57692"/>
    </cofactor>
</comment>
<gene>
    <name evidence="10" type="primary">metF</name>
    <name evidence="10" type="ORF">MHIR_TP00040</name>
</gene>
<dbReference type="AlphaFoldDB" id="A0A143WNB2"/>